<dbReference type="PANTHER" id="PTHR43628">
    <property type="entry name" value="ACTIVATOR OF C KINASE PROTEIN 1-RELATED"/>
    <property type="match status" value="1"/>
</dbReference>
<feature type="compositionally biased region" description="Low complexity" evidence="1">
    <location>
        <begin position="114"/>
        <end position="124"/>
    </location>
</feature>
<keyword evidence="3" id="KW-1185">Reference proteome</keyword>
<dbReference type="Gene3D" id="1.25.40.10">
    <property type="entry name" value="Tetratricopeptide repeat domain"/>
    <property type="match status" value="1"/>
</dbReference>
<feature type="compositionally biased region" description="Basic and acidic residues" evidence="1">
    <location>
        <begin position="125"/>
        <end position="137"/>
    </location>
</feature>
<evidence type="ECO:0000313" key="2">
    <source>
        <dbReference type="EMBL" id="KAG0308776.1"/>
    </source>
</evidence>
<feature type="compositionally biased region" description="Basic and acidic residues" evidence="1">
    <location>
        <begin position="340"/>
        <end position="366"/>
    </location>
</feature>
<protein>
    <recommendedName>
        <fullName evidence="4">HCP-like protein</fullName>
    </recommendedName>
</protein>
<organism evidence="2 3">
    <name type="scientific">Linnemannia gamsii</name>
    <dbReference type="NCBI Taxonomy" id="64522"/>
    <lineage>
        <taxon>Eukaryota</taxon>
        <taxon>Fungi</taxon>
        <taxon>Fungi incertae sedis</taxon>
        <taxon>Mucoromycota</taxon>
        <taxon>Mortierellomycotina</taxon>
        <taxon>Mortierellomycetes</taxon>
        <taxon>Mortierellales</taxon>
        <taxon>Mortierellaceae</taxon>
        <taxon>Linnemannia</taxon>
    </lineage>
</organism>
<accession>A0A9P6UKX2</accession>
<feature type="region of interest" description="Disordered" evidence="1">
    <location>
        <begin position="340"/>
        <end position="376"/>
    </location>
</feature>
<dbReference type="AlphaFoldDB" id="A0A9P6UKX2"/>
<sequence>MTIPDIHPHAQAVRLFYDNEQPVSASAFNNIIHIAYHPDPCSGKDIILWEDIKAAFDDVMHVRSGTFVLPFLKGPDFKNLDPLRIAAVPGVTLDVVIKSQLSSGRMTLRPQAALSNRLSSSSSRSTKEHELFSHSEESFPPAPPEYSSIITQDLRETERKASLGDKDAQVALGDMYKNGHIVQQDYQIAMDWYLKAADQGLARAQLNVGYMHDYGLGVPQDYTKAKDWYFRAAEQDYAPAQNSVGDLYTNGHGMPQDYTQAMYWYLKAANQDDPFAQNSIGCLYHNGRGIPKDFSQAMVWYQKASDQGNISALANIGWLHEHGQGVSKDETKAMEWYKKAADGGHAGARERFDKWERRDNSGDSGKKGRLLSRFFN</sequence>
<dbReference type="InterPro" id="IPR006597">
    <property type="entry name" value="Sel1-like"/>
</dbReference>
<dbReference type="InterPro" id="IPR011990">
    <property type="entry name" value="TPR-like_helical_dom_sf"/>
</dbReference>
<evidence type="ECO:0000256" key="1">
    <source>
        <dbReference type="SAM" id="MobiDB-lite"/>
    </source>
</evidence>
<proteinExistence type="predicted"/>
<gene>
    <name evidence="2" type="ORF">BGZ97_013261</name>
</gene>
<dbReference type="InterPro" id="IPR052945">
    <property type="entry name" value="Mitotic_Regulator"/>
</dbReference>
<dbReference type="SMART" id="SM00671">
    <property type="entry name" value="SEL1"/>
    <property type="match status" value="5"/>
</dbReference>
<comment type="caution">
    <text evidence="2">The sequence shown here is derived from an EMBL/GenBank/DDBJ whole genome shotgun (WGS) entry which is preliminary data.</text>
</comment>
<evidence type="ECO:0008006" key="4">
    <source>
        <dbReference type="Google" id="ProtNLM"/>
    </source>
</evidence>
<dbReference type="PANTHER" id="PTHR43628:SF1">
    <property type="entry name" value="CHITIN SYNTHASE REGULATORY FACTOR 2-RELATED"/>
    <property type="match status" value="1"/>
</dbReference>
<name>A0A9P6UKX2_9FUNG</name>
<dbReference type="OrthoDB" id="2384430at2759"/>
<dbReference type="EMBL" id="JAAAIN010000974">
    <property type="protein sequence ID" value="KAG0308776.1"/>
    <property type="molecule type" value="Genomic_DNA"/>
</dbReference>
<dbReference type="SUPFAM" id="SSF81901">
    <property type="entry name" value="HCP-like"/>
    <property type="match status" value="1"/>
</dbReference>
<dbReference type="Pfam" id="PF08238">
    <property type="entry name" value="Sel1"/>
    <property type="match status" value="5"/>
</dbReference>
<feature type="region of interest" description="Disordered" evidence="1">
    <location>
        <begin position="112"/>
        <end position="144"/>
    </location>
</feature>
<evidence type="ECO:0000313" key="3">
    <source>
        <dbReference type="Proteomes" id="UP000823405"/>
    </source>
</evidence>
<reference evidence="2" key="1">
    <citation type="journal article" date="2020" name="Fungal Divers.">
        <title>Resolving the Mortierellaceae phylogeny through synthesis of multi-gene phylogenetics and phylogenomics.</title>
        <authorList>
            <person name="Vandepol N."/>
            <person name="Liber J."/>
            <person name="Desiro A."/>
            <person name="Na H."/>
            <person name="Kennedy M."/>
            <person name="Barry K."/>
            <person name="Grigoriev I.V."/>
            <person name="Miller A.N."/>
            <person name="O'Donnell K."/>
            <person name="Stajich J.E."/>
            <person name="Bonito G."/>
        </authorList>
    </citation>
    <scope>NUCLEOTIDE SEQUENCE</scope>
    <source>
        <strain evidence="2">NVP60</strain>
    </source>
</reference>
<dbReference type="Proteomes" id="UP000823405">
    <property type="component" value="Unassembled WGS sequence"/>
</dbReference>